<dbReference type="AlphaFoldDB" id="A0A0D0V2M3"/>
<evidence type="ECO:0000313" key="2">
    <source>
        <dbReference type="EMBL" id="KIR41636.1"/>
    </source>
</evidence>
<gene>
    <name evidence="2" type="ORF">I313_02771</name>
</gene>
<dbReference type="OrthoDB" id="3258172at2759"/>
<dbReference type="EMBL" id="KN847900">
    <property type="protein sequence ID" value="KIR41636.1"/>
    <property type="molecule type" value="Genomic_DNA"/>
</dbReference>
<dbReference type="HOGENOM" id="CLU_1149537_0_0_1"/>
<organism evidence="2 3">
    <name type="scientific">Cryptococcus deuterogattii Ram5</name>
    <dbReference type="NCBI Taxonomy" id="1296110"/>
    <lineage>
        <taxon>Eukaryota</taxon>
        <taxon>Fungi</taxon>
        <taxon>Dikarya</taxon>
        <taxon>Basidiomycota</taxon>
        <taxon>Agaricomycotina</taxon>
        <taxon>Tremellomycetes</taxon>
        <taxon>Tremellales</taxon>
        <taxon>Cryptococcaceae</taxon>
        <taxon>Cryptococcus</taxon>
        <taxon>Cryptococcus gattii species complex</taxon>
    </lineage>
</organism>
<keyword evidence="3" id="KW-1185">Reference proteome</keyword>
<evidence type="ECO:0000313" key="3">
    <source>
        <dbReference type="Proteomes" id="UP000053392"/>
    </source>
</evidence>
<proteinExistence type="predicted"/>
<sequence>MPHASANLLTEFTQVYNLREPPPYRNDAVTPALFIPVHAVHEGLKHRKVRVIGQYVLHIFINVGGAQILTGHGKSRILHFNNRKSILIITSHPPAATAISTQSPTLLADVSIPLLANSPSARDVTDILGTAVFSRVSKSFLPSESEEDRKMVRMKGLVGREMVSMRRGEWVSLVGWLEDGKNAVRKIQTFGPYAPPPLLILEVIHISNSRPFPTPIPKLRGEMVGWNGQLTAIGPNTPKATIKGTAKQTAERFGAEQEEGWDEITPKPKKMKEISR</sequence>
<dbReference type="Proteomes" id="UP000053392">
    <property type="component" value="Unassembled WGS sequence"/>
</dbReference>
<protein>
    <submittedName>
        <fullName evidence="2">Uncharacterized protein</fullName>
    </submittedName>
</protein>
<accession>A0A0D0V2M3</accession>
<name>A0A0D0V2M3_9TREE</name>
<evidence type="ECO:0000256" key="1">
    <source>
        <dbReference type="SAM" id="MobiDB-lite"/>
    </source>
</evidence>
<reference evidence="2 3" key="1">
    <citation type="submission" date="2015-01" db="EMBL/GenBank/DDBJ databases">
        <title>The Genome Sequence of Cryptococcus gattii Ram5.</title>
        <authorList>
            <consortium name="The Broad Institute Genomics Platform"/>
            <person name="Cuomo C."/>
            <person name="Litvintseva A."/>
            <person name="Chen Y."/>
            <person name="Heitman J."/>
            <person name="Sun S."/>
            <person name="Springer D."/>
            <person name="Dromer F."/>
            <person name="Young S."/>
            <person name="Zeng Q."/>
            <person name="Gargeya S."/>
            <person name="Abouelleil A."/>
            <person name="Alvarado L."/>
            <person name="Chapman S.B."/>
            <person name="Gainer-Dewar J."/>
            <person name="Goldberg J."/>
            <person name="Griggs A."/>
            <person name="Gujja S."/>
            <person name="Hansen M."/>
            <person name="Howarth C."/>
            <person name="Imamovic A."/>
            <person name="Larimer J."/>
            <person name="Murphy C."/>
            <person name="Naylor J."/>
            <person name="Pearson M."/>
            <person name="Priest M."/>
            <person name="Roberts A."/>
            <person name="Saif S."/>
            <person name="Shea T."/>
            <person name="Sykes S."/>
            <person name="Wortman J."/>
            <person name="Nusbaum C."/>
            <person name="Birren B."/>
        </authorList>
    </citation>
    <scope>NUCLEOTIDE SEQUENCE [LARGE SCALE GENOMIC DNA]</scope>
    <source>
        <strain evidence="2 3">Ram5</strain>
    </source>
</reference>
<feature type="region of interest" description="Disordered" evidence="1">
    <location>
        <begin position="252"/>
        <end position="276"/>
    </location>
</feature>